<keyword evidence="2 5" id="KW-0547">Nucleotide-binding</keyword>
<dbReference type="OMA" id="IEHSHQP"/>
<dbReference type="InterPro" id="IPR017932">
    <property type="entry name" value="GATase_2_dom"/>
</dbReference>
<feature type="binding site" evidence="6">
    <location>
        <position position="351"/>
    </location>
    <ligand>
        <name>ATP</name>
        <dbReference type="ChEBI" id="CHEBI:30616"/>
    </ligand>
</feature>
<dbReference type="CDD" id="cd00712">
    <property type="entry name" value="AsnB"/>
    <property type="match status" value="1"/>
</dbReference>
<dbReference type="Gene3D" id="3.60.20.10">
    <property type="entry name" value="Glutamine Phosphoribosylpyrophosphate, subunit 1, domain 1"/>
    <property type="match status" value="1"/>
</dbReference>
<organism evidence="10 11">
    <name type="scientific">Trichoderma harzianum</name>
    <name type="common">Hypocrea lixii</name>
    <dbReference type="NCBI Taxonomy" id="5544"/>
    <lineage>
        <taxon>Eukaryota</taxon>
        <taxon>Fungi</taxon>
        <taxon>Dikarya</taxon>
        <taxon>Ascomycota</taxon>
        <taxon>Pezizomycotina</taxon>
        <taxon>Sordariomycetes</taxon>
        <taxon>Hypocreomycetidae</taxon>
        <taxon>Hypocreales</taxon>
        <taxon>Hypocreaceae</taxon>
        <taxon>Trichoderma</taxon>
    </lineage>
</organism>
<feature type="compositionally biased region" description="Polar residues" evidence="8">
    <location>
        <begin position="20"/>
        <end position="30"/>
    </location>
</feature>
<dbReference type="GO" id="GO:0004066">
    <property type="term" value="F:asparagine synthase (glutamine-hydrolyzing) activity"/>
    <property type="evidence" value="ECO:0007669"/>
    <property type="project" value="InterPro"/>
</dbReference>
<comment type="caution">
    <text evidence="10">The sequence shown here is derived from an EMBL/GenBank/DDBJ whole genome shotgun (WGS) entry which is preliminary data.</text>
</comment>
<dbReference type="Gene3D" id="3.40.50.620">
    <property type="entry name" value="HUPs"/>
    <property type="match status" value="2"/>
</dbReference>
<dbReference type="InterPro" id="IPR029055">
    <property type="entry name" value="Ntn_hydrolases_N"/>
</dbReference>
<dbReference type="CDD" id="cd01991">
    <property type="entry name" value="Asn_synthase_B_C"/>
    <property type="match status" value="1"/>
</dbReference>
<evidence type="ECO:0000256" key="2">
    <source>
        <dbReference type="ARBA" id="ARBA00022741"/>
    </source>
</evidence>
<feature type="site" description="Important for beta-aspartyl-AMP intermediate formation" evidence="7">
    <location>
        <position position="428"/>
    </location>
</feature>
<dbReference type="SUPFAM" id="SSF52402">
    <property type="entry name" value="Adenine nucleotide alpha hydrolases-like"/>
    <property type="match status" value="1"/>
</dbReference>
<dbReference type="AlphaFoldDB" id="A0A0G0AI87"/>
<dbReference type="InterPro" id="IPR001962">
    <property type="entry name" value="Asn_synthase"/>
</dbReference>
<keyword evidence="4" id="KW-0315">Glutamine amidotransferase</keyword>
<dbReference type="PIRSF" id="PIRSF001589">
    <property type="entry name" value="Asn_synthetase_glu-h"/>
    <property type="match status" value="1"/>
</dbReference>
<keyword evidence="3 5" id="KW-0067">ATP-binding</keyword>
<evidence type="ECO:0000256" key="4">
    <source>
        <dbReference type="ARBA" id="ARBA00022962"/>
    </source>
</evidence>
<dbReference type="Pfam" id="PF13537">
    <property type="entry name" value="GATase_7"/>
    <property type="match status" value="1"/>
</dbReference>
<evidence type="ECO:0000259" key="9">
    <source>
        <dbReference type="PROSITE" id="PS51278"/>
    </source>
</evidence>
<evidence type="ECO:0000256" key="7">
    <source>
        <dbReference type="PIRSR" id="PIRSR001589-3"/>
    </source>
</evidence>
<dbReference type="Pfam" id="PF00733">
    <property type="entry name" value="Asn_synthase"/>
    <property type="match status" value="1"/>
</dbReference>
<feature type="domain" description="Glutamine amidotransferase type-2" evidence="9">
    <location>
        <begin position="2"/>
        <end position="260"/>
    </location>
</feature>
<dbReference type="NCBIfam" id="TIGR01536">
    <property type="entry name" value="asn_synth_AEB"/>
    <property type="match status" value="1"/>
</dbReference>
<dbReference type="EMBL" id="JOKZ01000071">
    <property type="protein sequence ID" value="KKP04659.1"/>
    <property type="molecule type" value="Genomic_DNA"/>
</dbReference>
<dbReference type="InterPro" id="IPR051786">
    <property type="entry name" value="ASN_synthetase/amidase"/>
</dbReference>
<dbReference type="PROSITE" id="PS51278">
    <property type="entry name" value="GATASE_TYPE_2"/>
    <property type="match status" value="1"/>
</dbReference>
<dbReference type="Proteomes" id="UP000034112">
    <property type="component" value="Unassembled WGS sequence"/>
</dbReference>
<evidence type="ECO:0000256" key="3">
    <source>
        <dbReference type="ARBA" id="ARBA00022840"/>
    </source>
</evidence>
<evidence type="ECO:0000256" key="6">
    <source>
        <dbReference type="PIRSR" id="PIRSR001589-2"/>
    </source>
</evidence>
<evidence type="ECO:0000313" key="10">
    <source>
        <dbReference type="EMBL" id="KKP04659.1"/>
    </source>
</evidence>
<proteinExistence type="inferred from homology"/>
<feature type="region of interest" description="Disordered" evidence="8">
    <location>
        <begin position="15"/>
        <end position="34"/>
    </location>
</feature>
<dbReference type="PANTHER" id="PTHR43284:SF1">
    <property type="entry name" value="ASPARAGINE SYNTHETASE"/>
    <property type="match status" value="1"/>
</dbReference>
<evidence type="ECO:0000313" key="11">
    <source>
        <dbReference type="Proteomes" id="UP000034112"/>
    </source>
</evidence>
<reference evidence="11" key="1">
    <citation type="journal article" date="2015" name="Genome Announc.">
        <title>Draft whole-genome sequence of the biocontrol agent Trichoderma harzianum T6776.</title>
        <authorList>
            <person name="Baroncelli R."/>
            <person name="Piaggeschi G."/>
            <person name="Fiorini L."/>
            <person name="Bertolini E."/>
            <person name="Zapparata A."/>
            <person name="Pe M.E."/>
            <person name="Sarrocco S."/>
            <person name="Vannacci G."/>
        </authorList>
    </citation>
    <scope>NUCLEOTIDE SEQUENCE [LARGE SCALE GENOMIC DNA]</scope>
    <source>
        <strain evidence="11">T6776</strain>
    </source>
</reference>
<dbReference type="InterPro" id="IPR014729">
    <property type="entry name" value="Rossmann-like_a/b/a_fold"/>
</dbReference>
<dbReference type="InterPro" id="IPR006426">
    <property type="entry name" value="Asn_synth_AEB"/>
</dbReference>
<dbReference type="GO" id="GO:0005524">
    <property type="term" value="F:ATP binding"/>
    <property type="evidence" value="ECO:0007669"/>
    <property type="project" value="UniProtKB-KW"/>
</dbReference>
<dbReference type="GO" id="GO:0006529">
    <property type="term" value="P:asparagine biosynthetic process"/>
    <property type="evidence" value="ECO:0007669"/>
    <property type="project" value="InterPro"/>
</dbReference>
<name>A0A0G0AI87_TRIHA</name>
<dbReference type="OrthoDB" id="409189at2759"/>
<dbReference type="InterPro" id="IPR033738">
    <property type="entry name" value="AsnB_N"/>
</dbReference>
<evidence type="ECO:0000256" key="5">
    <source>
        <dbReference type="PIRNR" id="PIRNR001589"/>
    </source>
</evidence>
<feature type="binding site" evidence="6">
    <location>
        <position position="145"/>
    </location>
    <ligand>
        <name>L-glutamine</name>
        <dbReference type="ChEBI" id="CHEBI:58359"/>
    </ligand>
</feature>
<dbReference type="SUPFAM" id="SSF56235">
    <property type="entry name" value="N-terminal nucleophile aminohydrolases (Ntn hydrolases)"/>
    <property type="match status" value="1"/>
</dbReference>
<evidence type="ECO:0000256" key="1">
    <source>
        <dbReference type="ARBA" id="ARBA00005752"/>
    </source>
</evidence>
<dbReference type="GO" id="GO:0005829">
    <property type="term" value="C:cytosol"/>
    <property type="evidence" value="ECO:0007669"/>
    <property type="project" value="TreeGrafter"/>
</dbReference>
<protein>
    <submittedName>
        <fullName evidence="10">Asparagine synthase</fullName>
    </submittedName>
</protein>
<feature type="binding site" evidence="6">
    <location>
        <begin position="426"/>
        <end position="427"/>
    </location>
    <ligand>
        <name>ATP</name>
        <dbReference type="ChEBI" id="CHEBI:30616"/>
    </ligand>
</feature>
<comment type="similarity">
    <text evidence="1">Belongs to the asparagine synthetase family.</text>
</comment>
<accession>A0A0G0AI87</accession>
<dbReference type="PANTHER" id="PTHR43284">
    <property type="entry name" value="ASPARAGINE SYNTHETASE (GLUTAMINE-HYDROLYZING)"/>
    <property type="match status" value="1"/>
</dbReference>
<sequence>MCGILASISVDRFPRRNRQRGTSSDHNTVVNGDFKGARNHDVVVNGELEDQKRQRALLITQLEDGLTEISHRGPDNSHVWTTEDARVGLGHARLSINDLSIDADQPIHSDDGTIHAVVNGEVYDFDRLRQVLTDQHEYHFKSHSDSEVLVALYKVYGAPDFIEHVRGEFAFILYDERKDLVIAGRDRFGIKPLHWTFVRDGSGEKRLLVASEAKAFLPLGWQPEWDVGAIVDGGYMNGERTVFKDVHKVLPGCWLEMHSDGTIHHHRYWDMDYNEKDKVETRQLDDIISGVRERLTEAVRLRLRADVPVGIYLSGGIDSSAVAGIVAHLVRQDGVLAGTEDASKHIRCFTIQFPSGSGFDESDIADRTAEWLGVDLAKKDMNEGTLAEYFTDSIFHTELPCHDLAGVGKYGLSMEARDNGFKVVLSGEGSDEIFAGYPFFMGDVLTEPDLSMPTSPLAKDQKTRLDLLRMSNDVLEKVIKWSGLWLHRSDPDPSADDVQGVAPTLYFQPSLATWAPWVSRRWPDMNCRATVAASHDPKVRAKMANRWHSLHTAEYVWTKSVLPNFILSTLGDRAEMAHSIEARTPFLDHHLVEYVNRLPPSLKYAYTPDTEDFGEQGPYWTDGTAPQKLLTEKWILREAAKPFITEELYKRKKHPYSAPFKWPKEGPIHQMLQKLLTREAVNNLGFLNYEVVEQGFNKGFGEEADARAFRNLLVYASLVTIGQRFDVKKAESRDWAPVTERV</sequence>
<gene>
    <name evidence="10" type="ORF">THAR02_03272</name>
</gene>
<evidence type="ECO:0000256" key="8">
    <source>
        <dbReference type="SAM" id="MobiDB-lite"/>
    </source>
</evidence>